<keyword evidence="3" id="KW-0695">RNA-directed DNA polymerase</keyword>
<dbReference type="EMBL" id="BKCJ010001940">
    <property type="protein sequence ID" value="GEU45119.1"/>
    <property type="molecule type" value="Genomic_DNA"/>
</dbReference>
<evidence type="ECO:0000256" key="1">
    <source>
        <dbReference type="SAM" id="Phobius"/>
    </source>
</evidence>
<dbReference type="GO" id="GO:0003964">
    <property type="term" value="F:RNA-directed DNA polymerase activity"/>
    <property type="evidence" value="ECO:0007669"/>
    <property type="project" value="UniProtKB-KW"/>
</dbReference>
<feature type="transmembrane region" description="Helical" evidence="1">
    <location>
        <begin position="290"/>
        <end position="311"/>
    </location>
</feature>
<evidence type="ECO:0000313" key="3">
    <source>
        <dbReference type="EMBL" id="GEU45119.1"/>
    </source>
</evidence>
<gene>
    <name evidence="3" type="ORF">Tci_017097</name>
</gene>
<feature type="transmembrane region" description="Helical" evidence="1">
    <location>
        <begin position="255"/>
        <end position="278"/>
    </location>
</feature>
<feature type="transmembrane region" description="Helical" evidence="1">
    <location>
        <begin position="211"/>
        <end position="235"/>
    </location>
</feature>
<dbReference type="Pfam" id="PF13976">
    <property type="entry name" value="gag_pre-integrs"/>
    <property type="match status" value="1"/>
</dbReference>
<keyword evidence="1" id="KW-0472">Membrane</keyword>
<dbReference type="InterPro" id="IPR025724">
    <property type="entry name" value="GAG-pre-integrase_dom"/>
</dbReference>
<keyword evidence="3" id="KW-0548">Nucleotidyltransferase</keyword>
<dbReference type="InterPro" id="IPR013103">
    <property type="entry name" value="RVT_2"/>
</dbReference>
<dbReference type="Pfam" id="PF00078">
    <property type="entry name" value="RVT_1"/>
    <property type="match status" value="1"/>
</dbReference>
<dbReference type="SUPFAM" id="SSF53098">
    <property type="entry name" value="Ribonuclease H-like"/>
    <property type="match status" value="1"/>
</dbReference>
<comment type="caution">
    <text evidence="3">The sequence shown here is derived from an EMBL/GenBank/DDBJ whole genome shotgun (WGS) entry which is preliminary data.</text>
</comment>
<keyword evidence="1" id="KW-1133">Transmembrane helix</keyword>
<protein>
    <submittedName>
        <fullName evidence="3">Putative RNA-directed DNA polymerase, eukaryota, reverse transcriptase zinc-binding domain protein</fullName>
    </submittedName>
</protein>
<sequence>MLIFKVDFKKAFDSVSWKYLDFMLHNLGFSLTWRAWIKACLYSSRTSILANGSLTLEFLVKRGLRQGDLLSPLLFIIVMEGLHMSLMETYQSVLINDVKIGSLGITLSHMFYADDVVITADWNPIDMKNIFRILYIFYLASTLKINIHKSNGYGVGVTDNEVNLMASSTGCSLGTFPFTYLGLPVGANMDLFVNWNTLYDRFDARLSKWKANLLSIGGCLTLIRYVLRSLGIYYFSIFKVPEVVLKMLEKKRATFFTEALMTFVNYLRLIGLTFLLLMTKLLKLFMVKRVVLVLMLSLRMVYGPILCDLLIFFTQMLFSLVTPLDFVLAVVLLFDFGKICGQPLPVAPAADSEANVLAEWNGLYDAYNEMKGYVDQLECLGYMLPQDLIVSLILNGLTKDFARFVRNYNTHNMRKMMGELHAMIIEYEKGLPKKAETPQVMMIKGGKIQNSKKNCLKLKEKVKLMAREMINMFIPLSLKTLNLLLKSTQLRMTSATIARRTKLNLNSTYLWHYRLAHISKKRIEKLQQEGILRSIDDESFDQHVSCLSGKMTRKSFSHRPKRATGLLRIIHTDVCGLLRHVSRQGAIYFITLTDDYSHYGYVYLLKHKHEDYALESATHILNMVPTKKVDKTPYKLWYGKVPNFSYLKVWGCEVLVKQDTPDKLQQRSVKCIFIEFPKETIGYYFYFPSENKIVVARYVEFFEINLITQEVSGRAVNLKEIQDEDTSPSEITSKIPMEDEGFEPPQEEVIPIHNMIWVLVDLPPNCKTVGSKWIFKKKTDMDDVKTAFLNGYLDEDIYMVQPKGFVDPNHPRKVCKLQRSIYGLKQASRNCNKRFDEEIKKFGFAQNLDEPCVYQKASGSNVAFLILYIDEIIIMGNHIPSLQSVKDCLRKCLAMKDLGEVAFILGIKIYRDRLDLNNTQGALTPKEVKRMQNVPYASANPGKCHWTAMKNILKYLRNTKDMFLVYGGNPKDELRFDYYCDAGFKTDRDDTKSQTGYVLILNRGTVDWKSSNERVIICLRNQLSKIFALFYSKDDVKRHGAGVRSKRGDAAKIVSDDVKASSVGVDGDADMTKKVDVIVDWDKLVLPLSIQPDVGH</sequence>
<dbReference type="InterPro" id="IPR000477">
    <property type="entry name" value="RT_dom"/>
</dbReference>
<name>A0A6L2K820_TANCI</name>
<dbReference type="SUPFAM" id="SSF56672">
    <property type="entry name" value="DNA/RNA polymerases"/>
    <property type="match status" value="2"/>
</dbReference>
<dbReference type="Pfam" id="PF25597">
    <property type="entry name" value="SH3_retrovirus"/>
    <property type="match status" value="1"/>
</dbReference>
<keyword evidence="1" id="KW-0812">Transmembrane</keyword>
<dbReference type="PROSITE" id="PS50878">
    <property type="entry name" value="RT_POL"/>
    <property type="match status" value="1"/>
</dbReference>
<dbReference type="PANTHER" id="PTHR33116">
    <property type="entry name" value="REVERSE TRANSCRIPTASE ZINC-BINDING DOMAIN-CONTAINING PROTEIN-RELATED-RELATED"/>
    <property type="match status" value="1"/>
</dbReference>
<keyword evidence="3" id="KW-0808">Transferase</keyword>
<dbReference type="AlphaFoldDB" id="A0A6L2K820"/>
<dbReference type="InterPro" id="IPR043502">
    <property type="entry name" value="DNA/RNA_pol_sf"/>
</dbReference>
<organism evidence="3">
    <name type="scientific">Tanacetum cinerariifolium</name>
    <name type="common">Dalmatian daisy</name>
    <name type="synonym">Chrysanthemum cinerariifolium</name>
    <dbReference type="NCBI Taxonomy" id="118510"/>
    <lineage>
        <taxon>Eukaryota</taxon>
        <taxon>Viridiplantae</taxon>
        <taxon>Streptophyta</taxon>
        <taxon>Embryophyta</taxon>
        <taxon>Tracheophyta</taxon>
        <taxon>Spermatophyta</taxon>
        <taxon>Magnoliopsida</taxon>
        <taxon>eudicotyledons</taxon>
        <taxon>Gunneridae</taxon>
        <taxon>Pentapetalae</taxon>
        <taxon>asterids</taxon>
        <taxon>campanulids</taxon>
        <taxon>Asterales</taxon>
        <taxon>Asteraceae</taxon>
        <taxon>Asteroideae</taxon>
        <taxon>Anthemideae</taxon>
        <taxon>Anthemidinae</taxon>
        <taxon>Tanacetum</taxon>
    </lineage>
</organism>
<feature type="domain" description="Reverse transcriptase" evidence="2">
    <location>
        <begin position="1"/>
        <end position="185"/>
    </location>
</feature>
<dbReference type="InterPro" id="IPR012337">
    <property type="entry name" value="RNaseH-like_sf"/>
</dbReference>
<dbReference type="Pfam" id="PF07727">
    <property type="entry name" value="RVT_2"/>
    <property type="match status" value="1"/>
</dbReference>
<proteinExistence type="predicted"/>
<dbReference type="InterPro" id="IPR057670">
    <property type="entry name" value="SH3_retrovirus"/>
</dbReference>
<evidence type="ECO:0000259" key="2">
    <source>
        <dbReference type="PROSITE" id="PS50878"/>
    </source>
</evidence>
<dbReference type="PANTHER" id="PTHR33116:SF79">
    <property type="entry name" value="REVERSE TRANSCRIPTASE DOMAIN, ZINC FINGER, CCHC-TYPE-RELATED"/>
    <property type="match status" value="1"/>
</dbReference>
<reference evidence="3" key="1">
    <citation type="journal article" date="2019" name="Sci. Rep.">
        <title>Draft genome of Tanacetum cinerariifolium, the natural source of mosquito coil.</title>
        <authorList>
            <person name="Yamashiro T."/>
            <person name="Shiraishi A."/>
            <person name="Satake H."/>
            <person name="Nakayama K."/>
        </authorList>
    </citation>
    <scope>NUCLEOTIDE SEQUENCE</scope>
</reference>
<accession>A0A6L2K820</accession>